<dbReference type="Gene3D" id="3.60.10.10">
    <property type="entry name" value="Endonuclease/exonuclease/phosphatase"/>
    <property type="match status" value="1"/>
</dbReference>
<dbReference type="InterPro" id="IPR050410">
    <property type="entry name" value="CCR4/nocturin_mRNA_transcr"/>
</dbReference>
<keyword evidence="1" id="KW-0540">Nuclease</keyword>
<feature type="non-terminal residue" evidence="1">
    <location>
        <position position="214"/>
    </location>
</feature>
<dbReference type="InterPro" id="IPR036691">
    <property type="entry name" value="Endo/exonu/phosph_ase_sf"/>
</dbReference>
<accession>K6UPN3</accession>
<dbReference type="PhylomeDB" id="K6UPN3"/>
<evidence type="ECO:0000313" key="1">
    <source>
        <dbReference type="EMBL" id="GAB64599.1"/>
    </source>
</evidence>
<keyword evidence="1" id="KW-0255">Endonuclease</keyword>
<dbReference type="VEuPathDB" id="PlasmoDB:PCYB_021680"/>
<dbReference type="SUPFAM" id="SSF56219">
    <property type="entry name" value="DNase I-like"/>
    <property type="match status" value="1"/>
</dbReference>
<protein>
    <submittedName>
        <fullName evidence="1">Endonuclease</fullName>
    </submittedName>
</protein>
<dbReference type="GO" id="GO:0004519">
    <property type="term" value="F:endonuclease activity"/>
    <property type="evidence" value="ECO:0007669"/>
    <property type="project" value="UniProtKB-KW"/>
</dbReference>
<proteinExistence type="predicted"/>
<dbReference type="RefSeq" id="XP_004220566.1">
    <property type="nucleotide sequence ID" value="XM_004220518.1"/>
</dbReference>
<dbReference type="Proteomes" id="UP000006319">
    <property type="component" value="Chromosome 2"/>
</dbReference>
<dbReference type="EMBL" id="DF157094">
    <property type="protein sequence ID" value="GAB64599.1"/>
    <property type="molecule type" value="Genomic_DNA"/>
</dbReference>
<dbReference type="GeneID" id="14690987"/>
<evidence type="ECO:0000313" key="2">
    <source>
        <dbReference type="Proteomes" id="UP000006319"/>
    </source>
</evidence>
<dbReference type="PANTHER" id="PTHR12121">
    <property type="entry name" value="CARBON CATABOLITE REPRESSOR PROTEIN 4"/>
    <property type="match status" value="1"/>
</dbReference>
<gene>
    <name evidence="1" type="ORF">PCYB_021680</name>
</gene>
<dbReference type="PANTHER" id="PTHR12121:SF100">
    <property type="entry name" value="POLY(A)-SPECIFIC RIBONUCLEASE"/>
    <property type="match status" value="1"/>
</dbReference>
<name>K6UPN3_PLACD</name>
<reference evidence="1 2" key="1">
    <citation type="journal article" date="2012" name="Nat. Genet.">
        <title>Plasmodium cynomolgi genome sequences provide insight into Plasmodium vivax and the monkey malaria clade.</title>
        <authorList>
            <person name="Tachibana S."/>
            <person name="Sullivan S.A."/>
            <person name="Kawai S."/>
            <person name="Nakamura S."/>
            <person name="Kim H.R."/>
            <person name="Goto N."/>
            <person name="Arisue N."/>
            <person name="Palacpac N.M.Q."/>
            <person name="Honma H."/>
            <person name="Yagi M."/>
            <person name="Tougan T."/>
            <person name="Katakai Y."/>
            <person name="Kaneko O."/>
            <person name="Mita T."/>
            <person name="Kita K."/>
            <person name="Yasutomi Y."/>
            <person name="Sutton P.L."/>
            <person name="Shakhbatyan R."/>
            <person name="Horii T."/>
            <person name="Yasunaga T."/>
            <person name="Barnwell J.W."/>
            <person name="Escalante A.A."/>
            <person name="Carlton J.M."/>
            <person name="Tanabe K."/>
        </authorList>
    </citation>
    <scope>NUCLEOTIDE SEQUENCE [LARGE SCALE GENOMIC DNA]</scope>
    <source>
        <strain evidence="1 2">B</strain>
    </source>
</reference>
<dbReference type="OMA" id="FNIHISS"/>
<sequence length="214" mass="24533">MGVKIRVGSWNMYNDVWHSVREATESITPSRFTSGSRLRFLSERFSCTRFDVMCLQVSPVMVSSLQKQCTRHNLTLVAPPQSTLIPNSNNCCVLFDKKFNLVAKKHFNLSEAVSTHLMGYYSHHGGSDIEDAFIKELRMRNSMATMLLLELPQTKIFLAVCNCHIHWNPAYPDVKLFHTFLIVKELFQFVHSSLECFPFVPLLLVGDFNSTPRL</sequence>
<dbReference type="AlphaFoldDB" id="K6UPN3"/>
<organism evidence="1 2">
    <name type="scientific">Plasmodium cynomolgi (strain B)</name>
    <dbReference type="NCBI Taxonomy" id="1120755"/>
    <lineage>
        <taxon>Eukaryota</taxon>
        <taxon>Sar</taxon>
        <taxon>Alveolata</taxon>
        <taxon>Apicomplexa</taxon>
        <taxon>Aconoidasida</taxon>
        <taxon>Haemosporida</taxon>
        <taxon>Plasmodiidae</taxon>
        <taxon>Plasmodium</taxon>
        <taxon>Plasmodium (Plasmodium)</taxon>
    </lineage>
</organism>
<keyword evidence="2" id="KW-1185">Reference proteome</keyword>
<dbReference type="eggNOG" id="KOG0620">
    <property type="taxonomic scope" value="Eukaryota"/>
</dbReference>
<dbReference type="GO" id="GO:0000175">
    <property type="term" value="F:3'-5'-RNA exonuclease activity"/>
    <property type="evidence" value="ECO:0007669"/>
    <property type="project" value="TreeGrafter"/>
</dbReference>
<dbReference type="OrthoDB" id="428734at2759"/>
<keyword evidence="1" id="KW-0378">Hydrolase</keyword>
<dbReference type="KEGG" id="pcy:PCYB_021680"/>